<reference evidence="1 2" key="1">
    <citation type="journal article" date="2020" name="Nat. Food">
        <title>A phased Vanilla planifolia genome enables genetic improvement of flavour and production.</title>
        <authorList>
            <person name="Hasing T."/>
            <person name="Tang H."/>
            <person name="Brym M."/>
            <person name="Khazi F."/>
            <person name="Huang T."/>
            <person name="Chambers A.H."/>
        </authorList>
    </citation>
    <scope>NUCLEOTIDE SEQUENCE [LARGE SCALE GENOMIC DNA]</scope>
    <source>
        <tissue evidence="1">Leaf</tissue>
    </source>
</reference>
<sequence length="68" mass="6953">MAAAHPDSATMSNRPDYVAVSTRVDDGTIAATVEAFVAGETREVAVGLADLNLRLNTSEGGNQGDCGD</sequence>
<dbReference type="AlphaFoldDB" id="A0A835PRT8"/>
<comment type="caution">
    <text evidence="1">The sequence shown here is derived from an EMBL/GenBank/DDBJ whole genome shotgun (WGS) entry which is preliminary data.</text>
</comment>
<dbReference type="EMBL" id="JADCNL010000012">
    <property type="protein sequence ID" value="KAG0458464.1"/>
    <property type="molecule type" value="Genomic_DNA"/>
</dbReference>
<proteinExistence type="predicted"/>
<organism evidence="1 2">
    <name type="scientific">Vanilla planifolia</name>
    <name type="common">Vanilla</name>
    <dbReference type="NCBI Taxonomy" id="51239"/>
    <lineage>
        <taxon>Eukaryota</taxon>
        <taxon>Viridiplantae</taxon>
        <taxon>Streptophyta</taxon>
        <taxon>Embryophyta</taxon>
        <taxon>Tracheophyta</taxon>
        <taxon>Spermatophyta</taxon>
        <taxon>Magnoliopsida</taxon>
        <taxon>Liliopsida</taxon>
        <taxon>Asparagales</taxon>
        <taxon>Orchidaceae</taxon>
        <taxon>Vanilloideae</taxon>
        <taxon>Vanilleae</taxon>
        <taxon>Vanilla</taxon>
    </lineage>
</organism>
<evidence type="ECO:0000313" key="1">
    <source>
        <dbReference type="EMBL" id="KAG0458464.1"/>
    </source>
</evidence>
<protein>
    <submittedName>
        <fullName evidence="1">Uncharacterized protein</fullName>
    </submittedName>
</protein>
<name>A0A835PRT8_VANPL</name>
<gene>
    <name evidence="1" type="ORF">HPP92_023621</name>
</gene>
<accession>A0A835PRT8</accession>
<dbReference type="OrthoDB" id="3176171at2759"/>
<evidence type="ECO:0000313" key="2">
    <source>
        <dbReference type="Proteomes" id="UP000636800"/>
    </source>
</evidence>
<keyword evidence="2" id="KW-1185">Reference proteome</keyword>
<dbReference type="Proteomes" id="UP000636800">
    <property type="component" value="Chromosome 12"/>
</dbReference>